<dbReference type="EMBL" id="NIPX01000002">
    <property type="protein sequence ID" value="OWJ85941.1"/>
    <property type="molecule type" value="Genomic_DNA"/>
</dbReference>
<gene>
    <name evidence="2" type="ORF">CDV52_01895</name>
    <name evidence="1" type="ORF">CDV53_18975</name>
</gene>
<reference evidence="3 4" key="1">
    <citation type="submission" date="2016-11" db="EMBL/GenBank/DDBJ databases">
        <title>Comparison of Traditional DNA-DNA Hybridization with In Silico Genomic Analysis.</title>
        <authorList>
            <person name="Nicholson A.C."/>
            <person name="Sammons S."/>
            <person name="Humrighouse B.W."/>
            <person name="Graziano J."/>
            <person name="Lasker B."/>
            <person name="Whitney A.M."/>
            <person name="Mcquiston J.R."/>
        </authorList>
    </citation>
    <scope>NUCLEOTIDE SEQUENCE [LARGE SCALE GENOMIC DNA]</scope>
    <source>
        <strain evidence="1 4">H1892</strain>
        <strain evidence="2 3">H2381</strain>
    </source>
</reference>
<evidence type="ECO:0000313" key="1">
    <source>
        <dbReference type="EMBL" id="OWJ71282.1"/>
    </source>
</evidence>
<dbReference type="Proteomes" id="UP000214673">
    <property type="component" value="Unassembled WGS sequence"/>
</dbReference>
<sequence>MTAGRVACESGTPVPIIGGKLKMGVNHGFVQVDEKAVKCGVQALGQGFREVQKGGVLGLRRGVVALLGEADSRHAP</sequence>
<proteinExistence type="predicted"/>
<evidence type="ECO:0000313" key="4">
    <source>
        <dbReference type="Proteomes" id="UP000214673"/>
    </source>
</evidence>
<dbReference type="Proteomes" id="UP000196640">
    <property type="component" value="Unassembled WGS sequence"/>
</dbReference>
<dbReference type="AlphaFoldDB" id="A0A212AWT9"/>
<accession>A0A212AWT9</accession>
<keyword evidence="4" id="KW-1185">Reference proteome</keyword>
<organism evidence="2 3">
    <name type="scientific">Haematobacter missouriensis</name>
    <dbReference type="NCBI Taxonomy" id="366616"/>
    <lineage>
        <taxon>Bacteria</taxon>
        <taxon>Pseudomonadati</taxon>
        <taxon>Pseudomonadota</taxon>
        <taxon>Alphaproteobacteria</taxon>
        <taxon>Rhodobacterales</taxon>
        <taxon>Paracoccaceae</taxon>
        <taxon>Haematobacter</taxon>
    </lineage>
</organism>
<evidence type="ECO:0000313" key="2">
    <source>
        <dbReference type="EMBL" id="OWJ85941.1"/>
    </source>
</evidence>
<comment type="caution">
    <text evidence="2">The sequence shown here is derived from an EMBL/GenBank/DDBJ whole genome shotgun (WGS) entry which is preliminary data.</text>
</comment>
<evidence type="ECO:0000313" key="3">
    <source>
        <dbReference type="Proteomes" id="UP000196640"/>
    </source>
</evidence>
<dbReference type="EMBL" id="NIPV01000116">
    <property type="protein sequence ID" value="OWJ71282.1"/>
    <property type="molecule type" value="Genomic_DNA"/>
</dbReference>
<protein>
    <submittedName>
        <fullName evidence="2">Uncharacterized protein</fullName>
    </submittedName>
</protein>
<name>A0A212AWT9_9RHOB</name>